<name>A0A093XAX4_TALMA</name>
<dbReference type="InterPro" id="IPR036812">
    <property type="entry name" value="NAD(P)_OxRdtase_dom_sf"/>
</dbReference>
<dbReference type="InterPro" id="IPR050791">
    <property type="entry name" value="Aldo-Keto_reductase"/>
</dbReference>
<dbReference type="InterPro" id="IPR023210">
    <property type="entry name" value="NADP_OxRdtase_dom"/>
</dbReference>
<feature type="domain" description="NADP-dependent oxidoreductase" evidence="2">
    <location>
        <begin position="13"/>
        <end position="311"/>
    </location>
</feature>
<sequence length="331" mass="36285">MPYLAGKEITQNGLGLSRFTQPGFSLSDEETFKVLKAAINAGVNVWNGADFYGTPDNNSLHLMNRYFSTYPEDADKVVLCIKSGIKDMRTFALDCSPEALRASLDNALKILDGKKKIDIFGCARTDPAVPVEESIKVLAEMKAEGKIGGIQLSEVRVETIRRAAAIAQIDMVEAEISLWATDVFENGVAAICGELGIVLVAHTPLGAGMLTGQLKSLDDVPKNDYHRHFPRWQPENFDKNLLLVEELKIFAKAKGCTTSQLALNWIKIQSRKPGMPVLVPVAGSRSVQRISENTKDIDLTDDDIAKLSSILDKYPVAGDRYPPMAKALAEY</sequence>
<evidence type="ECO:0000313" key="3">
    <source>
        <dbReference type="EMBL" id="KFX42383.1"/>
    </source>
</evidence>
<dbReference type="EMBL" id="JPOX01000045">
    <property type="protein sequence ID" value="KFX42383.1"/>
    <property type="molecule type" value="Genomic_DNA"/>
</dbReference>
<dbReference type="PANTHER" id="PTHR43625:SF78">
    <property type="entry name" value="PYRIDOXAL REDUCTASE-RELATED"/>
    <property type="match status" value="1"/>
</dbReference>
<gene>
    <name evidence="3" type="ORF">GQ26_0450340</name>
</gene>
<dbReference type="PANTHER" id="PTHR43625">
    <property type="entry name" value="AFLATOXIN B1 ALDEHYDE REDUCTASE"/>
    <property type="match status" value="1"/>
</dbReference>
<dbReference type="Pfam" id="PF00248">
    <property type="entry name" value="Aldo_ket_red"/>
    <property type="match status" value="1"/>
</dbReference>
<dbReference type="GO" id="GO:0005737">
    <property type="term" value="C:cytoplasm"/>
    <property type="evidence" value="ECO:0007669"/>
    <property type="project" value="TreeGrafter"/>
</dbReference>
<organism evidence="3">
    <name type="scientific">Talaromyces marneffei PM1</name>
    <dbReference type="NCBI Taxonomy" id="1077442"/>
    <lineage>
        <taxon>Eukaryota</taxon>
        <taxon>Fungi</taxon>
        <taxon>Dikarya</taxon>
        <taxon>Ascomycota</taxon>
        <taxon>Pezizomycotina</taxon>
        <taxon>Eurotiomycetes</taxon>
        <taxon>Eurotiomycetidae</taxon>
        <taxon>Eurotiales</taxon>
        <taxon>Trichocomaceae</taxon>
        <taxon>Talaromyces</taxon>
        <taxon>Talaromyces sect. Talaromyces</taxon>
    </lineage>
</organism>
<dbReference type="AlphaFoldDB" id="A0A093XAX4"/>
<proteinExistence type="predicted"/>
<evidence type="ECO:0000259" key="2">
    <source>
        <dbReference type="Pfam" id="PF00248"/>
    </source>
</evidence>
<keyword evidence="1" id="KW-0560">Oxidoreductase</keyword>
<reference key="1">
    <citation type="journal article" date="2014" name="PLoS Genet.">
        <title>Signature Gene Expression Reveals Novel Clues to the Molecular Mechanisms of Dimorphic Transition in Penicillium marneffei.</title>
        <authorList>
            <person name="Yang E."/>
            <person name="Wang G."/>
            <person name="Cai J."/>
            <person name="Woo P.C."/>
            <person name="Lau S.K."/>
            <person name="Yuen K.-Y."/>
            <person name="Chow W.-N."/>
            <person name="Lin X."/>
        </authorList>
    </citation>
    <scope>NUCLEOTIDE SEQUENCE [LARGE SCALE GENOMIC DNA]</scope>
    <source>
        <strain>PM1</strain>
    </source>
</reference>
<evidence type="ECO:0000256" key="1">
    <source>
        <dbReference type="ARBA" id="ARBA00023002"/>
    </source>
</evidence>
<dbReference type="eggNOG" id="KOG1575">
    <property type="taxonomic scope" value="Eukaryota"/>
</dbReference>
<dbReference type="GO" id="GO:0016491">
    <property type="term" value="F:oxidoreductase activity"/>
    <property type="evidence" value="ECO:0007669"/>
    <property type="project" value="UniProtKB-KW"/>
</dbReference>
<accession>A0A093XAX4</accession>
<dbReference type="HOGENOM" id="CLU_023205_2_1_1"/>
<dbReference type="Gene3D" id="3.20.20.100">
    <property type="entry name" value="NADP-dependent oxidoreductase domain"/>
    <property type="match status" value="1"/>
</dbReference>
<dbReference type="SUPFAM" id="SSF51430">
    <property type="entry name" value="NAD(P)-linked oxidoreductase"/>
    <property type="match status" value="1"/>
</dbReference>
<reference evidence="3" key="2">
    <citation type="journal article" date="2014" name="PLoS Genet.">
        <title>Signature gene expression reveals novel clues to the molecular mechanisms of dimorphic transition in Penicillium marneffei.</title>
        <authorList>
            <person name="Yang E."/>
            <person name="Wang G."/>
            <person name="Cai J."/>
            <person name="Woo P.C."/>
            <person name="Lau S.K."/>
            <person name="Yuen K.-Y."/>
            <person name="Chow W.-N."/>
            <person name="Lin X."/>
        </authorList>
    </citation>
    <scope>NUCLEOTIDE SEQUENCE</scope>
    <source>
        <strain evidence="3">PM1</strain>
    </source>
</reference>
<comment type="caution">
    <text evidence="3">The sequence shown here is derived from an EMBL/GenBank/DDBJ whole genome shotgun (WGS) entry which is preliminary data.</text>
</comment>
<protein>
    <submittedName>
        <fullName evidence="3">Pyridoxal reductase</fullName>
    </submittedName>
</protein>
<dbReference type="CDD" id="cd19077">
    <property type="entry name" value="AKR_AKR8A1-2"/>
    <property type="match status" value="1"/>
</dbReference>